<name>A0ACC2EY32_DIPCM</name>
<comment type="caution">
    <text evidence="1">The sequence shown here is derived from an EMBL/GenBank/DDBJ whole genome shotgun (WGS) entry which is preliminary data.</text>
</comment>
<evidence type="ECO:0000313" key="2">
    <source>
        <dbReference type="Proteomes" id="UP001162992"/>
    </source>
</evidence>
<gene>
    <name evidence="1" type="ORF">O6H91_01G161600</name>
</gene>
<reference evidence="2" key="1">
    <citation type="journal article" date="2024" name="Proc. Natl. Acad. Sci. U.S.A.">
        <title>Extraordinary preservation of gene collinearity over three hundred million years revealed in homosporous lycophytes.</title>
        <authorList>
            <person name="Li C."/>
            <person name="Wickell D."/>
            <person name="Kuo L.Y."/>
            <person name="Chen X."/>
            <person name="Nie B."/>
            <person name="Liao X."/>
            <person name="Peng D."/>
            <person name="Ji J."/>
            <person name="Jenkins J."/>
            <person name="Williams M."/>
            <person name="Shu S."/>
            <person name="Plott C."/>
            <person name="Barry K."/>
            <person name="Rajasekar S."/>
            <person name="Grimwood J."/>
            <person name="Han X."/>
            <person name="Sun S."/>
            <person name="Hou Z."/>
            <person name="He W."/>
            <person name="Dai G."/>
            <person name="Sun C."/>
            <person name="Schmutz J."/>
            <person name="Leebens-Mack J.H."/>
            <person name="Li F.W."/>
            <person name="Wang L."/>
        </authorList>
    </citation>
    <scope>NUCLEOTIDE SEQUENCE [LARGE SCALE GENOMIC DNA]</scope>
    <source>
        <strain evidence="2">cv. PW_Plant_1</strain>
    </source>
</reference>
<accession>A0ACC2EY32</accession>
<keyword evidence="2" id="KW-1185">Reference proteome</keyword>
<dbReference type="Proteomes" id="UP001162992">
    <property type="component" value="Chromosome 1"/>
</dbReference>
<organism evidence="1 2">
    <name type="scientific">Diphasiastrum complanatum</name>
    <name type="common">Issler's clubmoss</name>
    <name type="synonym">Lycopodium complanatum</name>
    <dbReference type="NCBI Taxonomy" id="34168"/>
    <lineage>
        <taxon>Eukaryota</taxon>
        <taxon>Viridiplantae</taxon>
        <taxon>Streptophyta</taxon>
        <taxon>Embryophyta</taxon>
        <taxon>Tracheophyta</taxon>
        <taxon>Lycopodiopsida</taxon>
        <taxon>Lycopodiales</taxon>
        <taxon>Lycopodiaceae</taxon>
        <taxon>Lycopodioideae</taxon>
        <taxon>Diphasiastrum</taxon>
    </lineage>
</organism>
<proteinExistence type="predicted"/>
<dbReference type="EMBL" id="CM055092">
    <property type="protein sequence ID" value="KAJ7571384.1"/>
    <property type="molecule type" value="Genomic_DNA"/>
</dbReference>
<evidence type="ECO:0000313" key="1">
    <source>
        <dbReference type="EMBL" id="KAJ7571384.1"/>
    </source>
</evidence>
<protein>
    <submittedName>
        <fullName evidence="1">Uncharacterized protein</fullName>
    </submittedName>
</protein>
<sequence length="645" mass="71504">MSLHYRPDVATIGLMPNYPADSPFALLQSFLFDTDDGQNSLFSPMKLKVQGSPVSPLSPSELTVGSDSAPHRFQNQDSYQTSAGSESSAESRPRFYNKVVHPVTNNNDMFIDSPPSFCSSSVQSLSGDGSDVQLQNYAENGINYQMPENNFVQGFDAYSKRQSVARTLRELEDALLGPDDDDEADLANSLYDASGVTSDLHLTDQLNELFCNTVSFDQPEAQATREARLFTSSEGSEYEMSSFVSGPAKKAVPFIRPMAPPKITPRDLLETMSNPEQLLVLCAEAISDNDLDFAQNVMAKLNQVVSIYGDPMERLAAYMVEGLAARLQSTGKLLYKALKCKDPPHLDLLSAMQVMFEVCPYFKFGYMAANGAIAEAFKDEKRVHIVDLEIAQGSQWISLIQALGARAGGPPHLRITGIGDPEAEFAPAGGLQVVGQRLAKLAESENVPFEFHALPMKLQDMQASSVDRRSNEALAVNSALQLHHMPDESVGTSNHRDRILRVIKSWRPKVLAFVEQEANTNTNPFFPRFMEVLSYYTAVFESLDVTLPRESRERVNVEQKCLARDIVNIIACEGPERVERMEVTGKWRARMAMAGLQPYPLSSFVNNTIKALLESYCTKYTLQEEAGALHLGWLNRRLIVASAWH</sequence>